<dbReference type="SUPFAM" id="SSF56672">
    <property type="entry name" value="DNA/RNA polymerases"/>
    <property type="match status" value="1"/>
</dbReference>
<dbReference type="SUPFAM" id="SSF50630">
    <property type="entry name" value="Acid proteases"/>
    <property type="match status" value="1"/>
</dbReference>
<feature type="compositionally biased region" description="Polar residues" evidence="10">
    <location>
        <begin position="258"/>
        <end position="280"/>
    </location>
</feature>
<accession>A0A8H3R0G1</accession>
<dbReference type="InterPro" id="IPR015797">
    <property type="entry name" value="NUDIX_hydrolase-like_dom_sf"/>
</dbReference>
<feature type="compositionally biased region" description="Basic and acidic residues" evidence="10">
    <location>
        <begin position="156"/>
        <end position="184"/>
    </location>
</feature>
<keyword evidence="9" id="KW-0863">Zinc-finger</keyword>
<dbReference type="Gene3D" id="2.40.70.10">
    <property type="entry name" value="Acid Proteases"/>
    <property type="match status" value="1"/>
</dbReference>
<dbReference type="PROSITE" id="PS51462">
    <property type="entry name" value="NUDIX"/>
    <property type="match status" value="1"/>
</dbReference>
<feature type="region of interest" description="Disordered" evidence="10">
    <location>
        <begin position="1479"/>
        <end position="1504"/>
    </location>
</feature>
<feature type="compositionally biased region" description="Basic and acidic residues" evidence="10">
    <location>
        <begin position="247"/>
        <end position="257"/>
    </location>
</feature>
<dbReference type="InterPro" id="IPR000477">
    <property type="entry name" value="RT_dom"/>
</dbReference>
<evidence type="ECO:0000256" key="8">
    <source>
        <dbReference type="ARBA" id="ARBA00022918"/>
    </source>
</evidence>
<feature type="compositionally biased region" description="Low complexity" evidence="10">
    <location>
        <begin position="206"/>
        <end position="215"/>
    </location>
</feature>
<dbReference type="Pfam" id="PF08284">
    <property type="entry name" value="RVP_2"/>
    <property type="match status" value="1"/>
</dbReference>
<dbReference type="InterPro" id="IPR043128">
    <property type="entry name" value="Rev_trsase/Diguanyl_cyclase"/>
</dbReference>
<dbReference type="GO" id="GO:0003964">
    <property type="term" value="F:RNA-directed DNA polymerase activity"/>
    <property type="evidence" value="ECO:0007669"/>
    <property type="project" value="UniProtKB-KW"/>
</dbReference>
<feature type="compositionally biased region" description="Polar residues" evidence="10">
    <location>
        <begin position="637"/>
        <end position="651"/>
    </location>
</feature>
<evidence type="ECO:0000256" key="7">
    <source>
        <dbReference type="ARBA" id="ARBA00022801"/>
    </source>
</evidence>
<dbReference type="EC" id="2.7.7.49" evidence="1"/>
<feature type="region of interest" description="Disordered" evidence="10">
    <location>
        <begin position="138"/>
        <end position="215"/>
    </location>
</feature>
<dbReference type="InterPro" id="IPR043502">
    <property type="entry name" value="DNA/RNA_pol_sf"/>
</dbReference>
<comment type="caution">
    <text evidence="13">The sequence shown here is derived from an EMBL/GenBank/DDBJ whole genome shotgun (WGS) entry which is preliminary data.</text>
</comment>
<feature type="domain" description="Nudix hydrolase" evidence="12">
    <location>
        <begin position="674"/>
        <end position="804"/>
    </location>
</feature>
<dbReference type="SUPFAM" id="SSF55811">
    <property type="entry name" value="Nudix"/>
    <property type="match status" value="1"/>
</dbReference>
<dbReference type="PANTHER" id="PTHR37984:SF5">
    <property type="entry name" value="PROTEIN NYNRIN-LIKE"/>
    <property type="match status" value="1"/>
</dbReference>
<keyword evidence="3" id="KW-0808">Transferase</keyword>
<evidence type="ECO:0000256" key="2">
    <source>
        <dbReference type="ARBA" id="ARBA00022670"/>
    </source>
</evidence>
<sequence length="1504" mass="173976">MSKSDCSREYQYLVKTSKHHLAHSQEQVEKDDPSCEICWPVQRGLIENTNQPFAIFWKSILQPRSEGGLYTFQTIQIFEQLQKTQGQQQTRELIEQLIQTIRYPGTPPLFESLIESLLFYWRVTSQFQNTIFKKMSGLTEDSSKSSSDTTTTIEDEQLKENTESNENESQRNNKEAKNKKKENNEGYTDSSNLHIRDTSENPIGNSKSISSSSTSPLQYWPSFRYNDLYDEPSITVPRDFSFSSRYGLHDEGNDQNKSKSYSGYQRKSNFGSSIRSSTPKQSLNQSESQSSSSSKFQPSNNSYTWMNPLLNIAGQATQNSGSTPNWVKDLNPQEQSIFELVAKAKEYFDRSAEPRETRLVDFPEFKGGNQDPVEWLEAFERACDANKVPENRKLNQWKHQLRNRKQKPGETIEDYIAAIEELWKRVDPQGRRTELDKIHEFIEGLRPEFIVPVQSAMPETAEEAMDRAHALETALSLNMELSAYSLIPDYLQNMNGGMIPAKTNMTMFQPTYTATQQAESIEKIVERKISEGIAAALGQIRTESKPYQNNQNRNSGCYLCGKPGHIAKNCRQRSFQNNGNNSNNNNNNQRNNNNNRRNIECYNCGRKGHISKDCRAPARQNQNQNRNNTHTNNENNIIFNSREQENTNLNKGKSVKWKEPLEEFKENEPVKQILKRPTYVMNILYQDNGIYLSKRCQKNKEMYNLWQVPGGKVELGESSIQAVLRETQEETGIKLKKEELTYLFNDPNFNCDIYATKLISNQKLEYTEPDKQGPWELFSWDNYKEMANQKLITPTHVTYIEEILKSLVKEKSTYVHQIEEVKEALFGEAEVYGEKVNVLIDSGAVGCIISKRYLDKVDKAIDTSTSVRIIDVTGKKTAPLGLVRQVPIKIRDIETRMDMIVTESQEYNVLLGNIWLKYVNAIINYNDNTMKIKCNDQIQTIPVMCMEKMDPTRFITIEPQGELELEEEEDLEPTPYYNLKINNEEFQIEDRKYSVAFMEYCETKYRTRDGTTNSQGPGRCLCKILKDQENCLECCQIEQDWEIYTIMQNKDEKNKTKIIIEENKEVPIGELEQKQIESLTKILDKNKELFARSMEELQQTHLGEHVIITENVHPIKKNAYRAAPKENEFIEKEINEMLKQDLIQPSSSPWSFPVVIVKKKNGQLRFCVNYKPLNDVTKKDNYPLPRIDEILDSLNGAQWFTMLDLASGYWQIKVKAEDQEKTAFITKFGTYEFKVMPFGLCNAPATFQRTMDKAEKCHFGAKELQFLGHVVGEEGIKPDPEKIDKIVNYPIPVNIRDLRGVLGLFSYYRRFIKNFSQLADSMYELLKKDVVYKWTETQQQAFEILKTKLTQAPIVRYPDFEKPFLLYTDASLIGIGAVLAQKDGKDEYVVAYASRTLAPAEKNYAITELECLAIIWAVKYFRHYLFGIHFTIITDHSALKWLLNSSSETANRRLERWKITLSEYDYEIQYRKGTKHSNADALSRINPNTGLQNIPNNQRNINHK</sequence>
<feature type="region of interest" description="Disordered" evidence="10">
    <location>
        <begin position="246"/>
        <end position="299"/>
    </location>
</feature>
<gene>
    <name evidence="13" type="ORF">RCL2_002479800</name>
</gene>
<feature type="compositionally biased region" description="Low complexity" evidence="10">
    <location>
        <begin position="619"/>
        <end position="636"/>
    </location>
</feature>
<dbReference type="Gene3D" id="3.10.20.370">
    <property type="match status" value="1"/>
</dbReference>
<dbReference type="PROSITE" id="PS50158">
    <property type="entry name" value="ZF_CCHC"/>
    <property type="match status" value="2"/>
</dbReference>
<proteinExistence type="predicted"/>
<keyword evidence="9" id="KW-0479">Metal-binding</keyword>
<keyword evidence="6" id="KW-0255">Endonuclease</keyword>
<evidence type="ECO:0000313" key="13">
    <source>
        <dbReference type="EMBL" id="GES98242.1"/>
    </source>
</evidence>
<evidence type="ECO:0000259" key="12">
    <source>
        <dbReference type="PROSITE" id="PS51462"/>
    </source>
</evidence>
<dbReference type="InterPro" id="IPR020476">
    <property type="entry name" value="Nudix_hydrolase"/>
</dbReference>
<evidence type="ECO:0000256" key="1">
    <source>
        <dbReference type="ARBA" id="ARBA00012493"/>
    </source>
</evidence>
<keyword evidence="7" id="KW-0378">Hydrolase</keyword>
<feature type="domain" description="CCHC-type" evidence="11">
    <location>
        <begin position="557"/>
        <end position="572"/>
    </location>
</feature>
<evidence type="ECO:0000256" key="9">
    <source>
        <dbReference type="PROSITE-ProRule" id="PRU00047"/>
    </source>
</evidence>
<feature type="region of interest" description="Disordered" evidence="10">
    <location>
        <begin position="573"/>
        <end position="595"/>
    </location>
</feature>
<dbReference type="Pfam" id="PF17917">
    <property type="entry name" value="RT_RNaseH"/>
    <property type="match status" value="1"/>
</dbReference>
<dbReference type="FunFam" id="3.30.70.270:FF:000020">
    <property type="entry name" value="Transposon Tf2-6 polyprotein-like Protein"/>
    <property type="match status" value="1"/>
</dbReference>
<keyword evidence="5" id="KW-0540">Nuclease</keyword>
<dbReference type="GO" id="GO:0008270">
    <property type="term" value="F:zinc ion binding"/>
    <property type="evidence" value="ECO:0007669"/>
    <property type="project" value="UniProtKB-KW"/>
</dbReference>
<dbReference type="PRINTS" id="PR00502">
    <property type="entry name" value="NUDIXFAMILY"/>
</dbReference>
<dbReference type="GO" id="GO:0003676">
    <property type="term" value="F:nucleic acid binding"/>
    <property type="evidence" value="ECO:0007669"/>
    <property type="project" value="InterPro"/>
</dbReference>
<feature type="compositionally biased region" description="Low complexity" evidence="10">
    <location>
        <begin position="281"/>
        <end position="299"/>
    </location>
</feature>
<dbReference type="FunFam" id="3.10.10.10:FF:000007">
    <property type="entry name" value="Retrovirus-related Pol polyprotein from transposon 17.6-like Protein"/>
    <property type="match status" value="1"/>
</dbReference>
<evidence type="ECO:0000313" key="14">
    <source>
        <dbReference type="Proteomes" id="UP000615446"/>
    </source>
</evidence>
<evidence type="ECO:0000256" key="4">
    <source>
        <dbReference type="ARBA" id="ARBA00022695"/>
    </source>
</evidence>
<dbReference type="Gene3D" id="3.30.70.270">
    <property type="match status" value="2"/>
</dbReference>
<dbReference type="Pfam" id="PF00293">
    <property type="entry name" value="NUDIX"/>
    <property type="match status" value="1"/>
</dbReference>
<dbReference type="Pfam" id="PF00078">
    <property type="entry name" value="RVT_1"/>
    <property type="match status" value="1"/>
</dbReference>
<dbReference type="GO" id="GO:0008233">
    <property type="term" value="F:peptidase activity"/>
    <property type="evidence" value="ECO:0007669"/>
    <property type="project" value="UniProtKB-KW"/>
</dbReference>
<keyword evidence="2 13" id="KW-0645">Protease</keyword>
<protein>
    <recommendedName>
        <fullName evidence="1">RNA-directed DNA polymerase</fullName>
        <ecNumber evidence="1">2.7.7.49</ecNumber>
    </recommendedName>
</protein>
<name>A0A8H3R0G1_9GLOM</name>
<keyword evidence="8" id="KW-0695">RNA-directed DNA polymerase</keyword>
<dbReference type="CDD" id="cd09274">
    <property type="entry name" value="RNase_HI_RT_Ty3"/>
    <property type="match status" value="1"/>
</dbReference>
<dbReference type="Gene3D" id="4.10.60.10">
    <property type="entry name" value="Zinc finger, CCHC-type"/>
    <property type="match status" value="2"/>
</dbReference>
<dbReference type="Gene3D" id="3.10.10.10">
    <property type="entry name" value="HIV Type 1 Reverse Transcriptase, subunit A, domain 1"/>
    <property type="match status" value="1"/>
</dbReference>
<evidence type="ECO:0000256" key="6">
    <source>
        <dbReference type="ARBA" id="ARBA00022759"/>
    </source>
</evidence>
<dbReference type="InterPro" id="IPR000086">
    <property type="entry name" value="NUDIX_hydrolase_dom"/>
</dbReference>
<keyword evidence="4" id="KW-0548">Nucleotidyltransferase</keyword>
<reference evidence="13" key="1">
    <citation type="submission" date="2019-10" db="EMBL/GenBank/DDBJ databases">
        <title>Conservation and host-specific expression of non-tandemly repeated heterogenous ribosome RNA gene in arbuscular mycorrhizal fungi.</title>
        <authorList>
            <person name="Maeda T."/>
            <person name="Kobayashi Y."/>
            <person name="Nakagawa T."/>
            <person name="Ezawa T."/>
            <person name="Yamaguchi K."/>
            <person name="Bino T."/>
            <person name="Nishimoto Y."/>
            <person name="Shigenobu S."/>
            <person name="Kawaguchi M."/>
        </authorList>
    </citation>
    <scope>NUCLEOTIDE SEQUENCE</scope>
    <source>
        <strain evidence="13">HR1</strain>
    </source>
</reference>
<feature type="compositionally biased region" description="Polar residues" evidence="10">
    <location>
        <begin position="1485"/>
        <end position="1504"/>
    </location>
</feature>
<dbReference type="Pfam" id="PF00098">
    <property type="entry name" value="zf-CCHC"/>
    <property type="match status" value="2"/>
</dbReference>
<feature type="domain" description="CCHC-type" evidence="11">
    <location>
        <begin position="601"/>
        <end position="615"/>
    </location>
</feature>
<dbReference type="InterPro" id="IPR020084">
    <property type="entry name" value="NUDIX_hydrolase_CS"/>
</dbReference>
<dbReference type="OrthoDB" id="10005910at2759"/>
<dbReference type="Gene3D" id="3.90.79.10">
    <property type="entry name" value="Nucleoside Triphosphate Pyrophosphohydrolase"/>
    <property type="match status" value="1"/>
</dbReference>
<dbReference type="PROSITE" id="PS00893">
    <property type="entry name" value="NUDIX_BOX"/>
    <property type="match status" value="1"/>
</dbReference>
<evidence type="ECO:0000256" key="3">
    <source>
        <dbReference type="ARBA" id="ARBA00022679"/>
    </source>
</evidence>
<evidence type="ECO:0000256" key="10">
    <source>
        <dbReference type="SAM" id="MobiDB-lite"/>
    </source>
</evidence>
<dbReference type="InterPro" id="IPR050951">
    <property type="entry name" value="Retrovirus_Pol_polyprotein"/>
</dbReference>
<dbReference type="SMART" id="SM00343">
    <property type="entry name" value="ZnF_C2HC"/>
    <property type="match status" value="2"/>
</dbReference>
<dbReference type="GO" id="GO:0004519">
    <property type="term" value="F:endonuclease activity"/>
    <property type="evidence" value="ECO:0007669"/>
    <property type="project" value="UniProtKB-KW"/>
</dbReference>
<dbReference type="Proteomes" id="UP000615446">
    <property type="component" value="Unassembled WGS sequence"/>
</dbReference>
<dbReference type="SUPFAM" id="SSF57756">
    <property type="entry name" value="Retrovirus zinc finger-like domains"/>
    <property type="match status" value="2"/>
</dbReference>
<dbReference type="FunFam" id="3.10.20.370:FF:000001">
    <property type="entry name" value="Retrovirus-related Pol polyprotein from transposon 17.6-like protein"/>
    <property type="match status" value="1"/>
</dbReference>
<keyword evidence="9" id="KW-0862">Zinc</keyword>
<dbReference type="InterPro" id="IPR001878">
    <property type="entry name" value="Znf_CCHC"/>
</dbReference>
<feature type="region of interest" description="Disordered" evidence="10">
    <location>
        <begin position="616"/>
        <end position="652"/>
    </location>
</feature>
<dbReference type="InterPro" id="IPR041373">
    <property type="entry name" value="RT_RNaseH"/>
</dbReference>
<dbReference type="PANTHER" id="PTHR37984">
    <property type="entry name" value="PROTEIN CBG26694"/>
    <property type="match status" value="1"/>
</dbReference>
<dbReference type="CDD" id="cd01647">
    <property type="entry name" value="RT_LTR"/>
    <property type="match status" value="1"/>
</dbReference>
<dbReference type="EMBL" id="BLAL01000266">
    <property type="protein sequence ID" value="GES98242.1"/>
    <property type="molecule type" value="Genomic_DNA"/>
</dbReference>
<dbReference type="GO" id="GO:0006508">
    <property type="term" value="P:proteolysis"/>
    <property type="evidence" value="ECO:0007669"/>
    <property type="project" value="UniProtKB-KW"/>
</dbReference>
<dbReference type="InterPro" id="IPR036875">
    <property type="entry name" value="Znf_CCHC_sf"/>
</dbReference>
<dbReference type="CDD" id="cd00303">
    <property type="entry name" value="retropepsin_like"/>
    <property type="match status" value="1"/>
</dbReference>
<evidence type="ECO:0000256" key="5">
    <source>
        <dbReference type="ARBA" id="ARBA00022722"/>
    </source>
</evidence>
<evidence type="ECO:0000259" key="11">
    <source>
        <dbReference type="PROSITE" id="PS50158"/>
    </source>
</evidence>
<organism evidence="13 14">
    <name type="scientific">Rhizophagus clarus</name>
    <dbReference type="NCBI Taxonomy" id="94130"/>
    <lineage>
        <taxon>Eukaryota</taxon>
        <taxon>Fungi</taxon>
        <taxon>Fungi incertae sedis</taxon>
        <taxon>Mucoromycota</taxon>
        <taxon>Glomeromycotina</taxon>
        <taxon>Glomeromycetes</taxon>
        <taxon>Glomerales</taxon>
        <taxon>Glomeraceae</taxon>
        <taxon>Rhizophagus</taxon>
    </lineage>
</organism>
<dbReference type="InterPro" id="IPR021109">
    <property type="entry name" value="Peptidase_aspartic_dom_sf"/>
</dbReference>